<accession>A0A1Z5JAH2</accession>
<dbReference type="AlphaFoldDB" id="A0A1Z5JAH2"/>
<proteinExistence type="predicted"/>
<gene>
    <name evidence="1" type="ORF">FisN_14Lu297</name>
</gene>
<protein>
    <submittedName>
        <fullName evidence="1">Uncharacterized protein</fullName>
    </submittedName>
</protein>
<dbReference type="EMBL" id="BDSP01000022">
    <property type="protein sequence ID" value="GAX10751.1"/>
    <property type="molecule type" value="Genomic_DNA"/>
</dbReference>
<evidence type="ECO:0000313" key="2">
    <source>
        <dbReference type="Proteomes" id="UP000198406"/>
    </source>
</evidence>
<dbReference type="Proteomes" id="UP000198406">
    <property type="component" value="Unassembled WGS sequence"/>
</dbReference>
<name>A0A1Z5JAH2_FISSO</name>
<keyword evidence="2" id="KW-1185">Reference proteome</keyword>
<reference evidence="1 2" key="1">
    <citation type="journal article" date="2015" name="Plant Cell">
        <title>Oil accumulation by the oleaginous diatom Fistulifera solaris as revealed by the genome and transcriptome.</title>
        <authorList>
            <person name="Tanaka T."/>
            <person name="Maeda Y."/>
            <person name="Veluchamy A."/>
            <person name="Tanaka M."/>
            <person name="Abida H."/>
            <person name="Marechal E."/>
            <person name="Bowler C."/>
            <person name="Muto M."/>
            <person name="Sunaga Y."/>
            <person name="Tanaka M."/>
            <person name="Yoshino T."/>
            <person name="Taniguchi T."/>
            <person name="Fukuda Y."/>
            <person name="Nemoto M."/>
            <person name="Matsumoto M."/>
            <person name="Wong P.S."/>
            <person name="Aburatani S."/>
            <person name="Fujibuchi W."/>
        </authorList>
    </citation>
    <scope>NUCLEOTIDE SEQUENCE [LARGE SCALE GENOMIC DNA]</scope>
    <source>
        <strain evidence="1 2">JPCC DA0580</strain>
    </source>
</reference>
<organism evidence="1 2">
    <name type="scientific">Fistulifera solaris</name>
    <name type="common">Oleaginous diatom</name>
    <dbReference type="NCBI Taxonomy" id="1519565"/>
    <lineage>
        <taxon>Eukaryota</taxon>
        <taxon>Sar</taxon>
        <taxon>Stramenopiles</taxon>
        <taxon>Ochrophyta</taxon>
        <taxon>Bacillariophyta</taxon>
        <taxon>Bacillariophyceae</taxon>
        <taxon>Bacillariophycidae</taxon>
        <taxon>Naviculales</taxon>
        <taxon>Naviculaceae</taxon>
        <taxon>Fistulifera</taxon>
    </lineage>
</organism>
<evidence type="ECO:0000313" key="1">
    <source>
        <dbReference type="EMBL" id="GAX10751.1"/>
    </source>
</evidence>
<sequence>MGFKGLATAIARKWKCISPSLKVLFMQRAHVEKIKFDRELTIWKHLQLSAKSCCSLHFTYQQNSSPIHLHCANENLAIHPSTGVSTYAQTQQQLQGNNQVGISMIRRVSMPMQSNDVGQEPIMFLPPLNDQTLYQPRNATMIPCQGLQISPQTFGSQLGNIYLHRQVSSGAVPTMCPNQTAPLVLFPQSQNYTQVLAWQPSSDTTIFNATSALYPQGLQQSQITGGSMGMQQVTFSSLAECPNNRNVTYPGQRMALPCREFPMEQIQQTWDGEQRIVSPLCERTPAKSDMEMAAPSAPTAPFMDSEADAQSGVTTLTDHIHSQEEFSWNDFPLFEEQFDSLNFSVADN</sequence>
<dbReference type="InParanoid" id="A0A1Z5JAH2"/>
<comment type="caution">
    <text evidence="1">The sequence shown here is derived from an EMBL/GenBank/DDBJ whole genome shotgun (WGS) entry which is preliminary data.</text>
</comment>